<organism evidence="4 5">
    <name type="scientific">Streptomyces pratens</name>
    <dbReference type="NCBI Taxonomy" id="887456"/>
    <lineage>
        <taxon>Bacteria</taxon>
        <taxon>Bacillati</taxon>
        <taxon>Actinomycetota</taxon>
        <taxon>Actinomycetes</taxon>
        <taxon>Kitasatosporales</taxon>
        <taxon>Streptomycetaceae</taxon>
        <taxon>Streptomyces</taxon>
    </lineage>
</organism>
<dbReference type="EMBL" id="JBHSPT010000046">
    <property type="protein sequence ID" value="MFC6057648.1"/>
    <property type="molecule type" value="Genomic_DNA"/>
</dbReference>
<evidence type="ECO:0000313" key="5">
    <source>
        <dbReference type="Proteomes" id="UP001596242"/>
    </source>
</evidence>
<sequence length="241" mass="26189">MKNRSRAALSALTLLLATALSPTTATATTASTATTATTPATEEHHRTEQAAPRPAPCTGAYQGDARLGPETLPRPWEAPVGPLLKNYQRTGDLSPSAFLAKYWKDEDPEGPAGWKYPPNDGFAEVNGEIDKHVEVLEPGEDLDRFGSEYGSYLAPAGDPYAERALPPQNLNTREPAYPCDYHRYTVTRPFAVWQGGIAPWFEQPGGGQQIKLDPTLLNPGDGERLNVRWLLDHGYLAHAAG</sequence>
<reference evidence="5" key="1">
    <citation type="journal article" date="2019" name="Int. J. Syst. Evol. Microbiol.">
        <title>The Global Catalogue of Microorganisms (GCM) 10K type strain sequencing project: providing services to taxonomists for standard genome sequencing and annotation.</title>
        <authorList>
            <consortium name="The Broad Institute Genomics Platform"/>
            <consortium name="The Broad Institute Genome Sequencing Center for Infectious Disease"/>
            <person name="Wu L."/>
            <person name="Ma J."/>
        </authorList>
    </citation>
    <scope>NUCLEOTIDE SEQUENCE [LARGE SCALE GENOMIC DNA]</scope>
    <source>
        <strain evidence="5">JCM 12763</strain>
    </source>
</reference>
<evidence type="ECO:0000313" key="4">
    <source>
        <dbReference type="EMBL" id="MFC6057648.1"/>
    </source>
</evidence>
<feature type="compositionally biased region" description="Low complexity" evidence="1">
    <location>
        <begin position="23"/>
        <end position="40"/>
    </location>
</feature>
<accession>A0ABW1M254</accession>
<dbReference type="InterPro" id="IPR025331">
    <property type="entry name" value="TNT"/>
</dbReference>
<keyword evidence="2" id="KW-0732">Signal</keyword>
<dbReference type="InterPro" id="IPR053024">
    <property type="entry name" value="Fungal_surface_NADase"/>
</dbReference>
<gene>
    <name evidence="4" type="ORF">ACFP50_19980</name>
</gene>
<feature type="signal peptide" evidence="2">
    <location>
        <begin position="1"/>
        <end position="27"/>
    </location>
</feature>
<evidence type="ECO:0000256" key="1">
    <source>
        <dbReference type="SAM" id="MobiDB-lite"/>
    </source>
</evidence>
<feature type="chain" id="PRO_5046007172" evidence="2">
    <location>
        <begin position="28"/>
        <end position="241"/>
    </location>
</feature>
<keyword evidence="5" id="KW-1185">Reference proteome</keyword>
<dbReference type="Proteomes" id="UP001596242">
    <property type="component" value="Unassembled WGS sequence"/>
</dbReference>
<name>A0ABW1M254_9ACTN</name>
<evidence type="ECO:0000256" key="2">
    <source>
        <dbReference type="SAM" id="SignalP"/>
    </source>
</evidence>
<comment type="caution">
    <text evidence="4">The sequence shown here is derived from an EMBL/GenBank/DDBJ whole genome shotgun (WGS) entry which is preliminary data.</text>
</comment>
<evidence type="ECO:0000259" key="3">
    <source>
        <dbReference type="Pfam" id="PF14021"/>
    </source>
</evidence>
<proteinExistence type="predicted"/>
<protein>
    <submittedName>
        <fullName evidence="4">TNT domain-containing protein</fullName>
    </submittedName>
</protein>
<dbReference type="Pfam" id="PF14021">
    <property type="entry name" value="TNT"/>
    <property type="match status" value="1"/>
</dbReference>
<dbReference type="PANTHER" id="PTHR42059:SF1">
    <property type="entry name" value="TNT DOMAIN-CONTAINING PROTEIN"/>
    <property type="match status" value="1"/>
</dbReference>
<feature type="region of interest" description="Disordered" evidence="1">
    <location>
        <begin position="23"/>
        <end position="76"/>
    </location>
</feature>
<dbReference type="PANTHER" id="PTHR42059">
    <property type="entry name" value="TNT DOMAIN-CONTAINING PROTEIN"/>
    <property type="match status" value="1"/>
</dbReference>
<feature type="domain" description="TNT" evidence="3">
    <location>
        <begin position="136"/>
        <end position="237"/>
    </location>
</feature>
<dbReference type="RefSeq" id="WP_386399606.1">
    <property type="nucleotide sequence ID" value="NZ_JBHSPT010000046.1"/>
</dbReference>